<proteinExistence type="predicted"/>
<accession>A0A8C0XLS4</accession>
<keyword evidence="1" id="KW-0812">Transmembrane</keyword>
<protein>
    <submittedName>
        <fullName evidence="2">Uncharacterized protein</fullName>
    </submittedName>
</protein>
<dbReference type="InterPro" id="IPR042097">
    <property type="entry name" value="Aminopeptidase_N-like_N_sf"/>
</dbReference>
<dbReference type="AlphaFoldDB" id="A0A8C0XLS4"/>
<dbReference type="Gene3D" id="2.60.40.1730">
    <property type="entry name" value="tricorn interacting facor f3 domain"/>
    <property type="match status" value="1"/>
</dbReference>
<keyword evidence="1" id="KW-0472">Membrane</keyword>
<sequence>MWLAAAAPSLARRLLFLGPPPPPLLLLLLSRSSRRRRRLHSLGLAAMPEKRPFERLPADVSPINYSLCLKPDLLDFTFEGKLEAAAQVRRPSGVILAAYLPCCCLLCSFFPLLNLS</sequence>
<evidence type="ECO:0000313" key="2">
    <source>
        <dbReference type="Ensembl" id="ENSCCNP00000027886.1"/>
    </source>
</evidence>
<organism evidence="2">
    <name type="scientific">Castor canadensis</name>
    <name type="common">American beaver</name>
    <dbReference type="NCBI Taxonomy" id="51338"/>
    <lineage>
        <taxon>Eukaryota</taxon>
        <taxon>Metazoa</taxon>
        <taxon>Chordata</taxon>
        <taxon>Craniata</taxon>
        <taxon>Vertebrata</taxon>
        <taxon>Euteleostomi</taxon>
        <taxon>Mammalia</taxon>
        <taxon>Eutheria</taxon>
        <taxon>Euarchontoglires</taxon>
        <taxon>Glires</taxon>
        <taxon>Rodentia</taxon>
        <taxon>Castorimorpha</taxon>
        <taxon>Castoridae</taxon>
        <taxon>Castor</taxon>
    </lineage>
</organism>
<feature type="transmembrane region" description="Helical" evidence="1">
    <location>
        <begin position="94"/>
        <end position="113"/>
    </location>
</feature>
<evidence type="ECO:0000256" key="1">
    <source>
        <dbReference type="SAM" id="Phobius"/>
    </source>
</evidence>
<reference evidence="2" key="1">
    <citation type="submission" date="2023-09" db="UniProtKB">
        <authorList>
            <consortium name="Ensembl"/>
        </authorList>
    </citation>
    <scope>IDENTIFICATION</scope>
</reference>
<feature type="transmembrane region" description="Helical" evidence="1">
    <location>
        <begin position="12"/>
        <end position="29"/>
    </location>
</feature>
<dbReference type="Ensembl" id="ENSCCNT00000035268.1">
    <property type="protein sequence ID" value="ENSCCNP00000027886.1"/>
    <property type="gene ID" value="ENSCCNG00000026933.1"/>
</dbReference>
<name>A0A8C0XLS4_CASCN</name>
<keyword evidence="1" id="KW-1133">Transmembrane helix</keyword>